<protein>
    <submittedName>
        <fullName evidence="1">Uncharacterized protein</fullName>
    </submittedName>
</protein>
<sequence length="100" mass="10752">MSARIDMVDMVIRSLAESVNGVNLVNQVDSLARVKCHNTYKCHIDTSAAAWQCHIIDDLGSDVAEQGPSTCSQHVRGGPNNQTTCLCSSPTRLGHMRGGL</sequence>
<evidence type="ECO:0000313" key="1">
    <source>
        <dbReference type="EMBL" id="GAA0145522.1"/>
    </source>
</evidence>
<evidence type="ECO:0000313" key="2">
    <source>
        <dbReference type="Proteomes" id="UP001454036"/>
    </source>
</evidence>
<dbReference type="Proteomes" id="UP001454036">
    <property type="component" value="Unassembled WGS sequence"/>
</dbReference>
<dbReference type="EMBL" id="BAABME010000793">
    <property type="protein sequence ID" value="GAA0145522.1"/>
    <property type="molecule type" value="Genomic_DNA"/>
</dbReference>
<reference evidence="1 2" key="1">
    <citation type="submission" date="2024-01" db="EMBL/GenBank/DDBJ databases">
        <title>The complete chloroplast genome sequence of Lithospermum erythrorhizon: insights into the phylogenetic relationship among Boraginaceae species and the maternal lineages of purple gromwells.</title>
        <authorList>
            <person name="Okada T."/>
            <person name="Watanabe K."/>
        </authorList>
    </citation>
    <scope>NUCLEOTIDE SEQUENCE [LARGE SCALE GENOMIC DNA]</scope>
</reference>
<organism evidence="1 2">
    <name type="scientific">Lithospermum erythrorhizon</name>
    <name type="common">Purple gromwell</name>
    <name type="synonym">Lithospermum officinale var. erythrorhizon</name>
    <dbReference type="NCBI Taxonomy" id="34254"/>
    <lineage>
        <taxon>Eukaryota</taxon>
        <taxon>Viridiplantae</taxon>
        <taxon>Streptophyta</taxon>
        <taxon>Embryophyta</taxon>
        <taxon>Tracheophyta</taxon>
        <taxon>Spermatophyta</taxon>
        <taxon>Magnoliopsida</taxon>
        <taxon>eudicotyledons</taxon>
        <taxon>Gunneridae</taxon>
        <taxon>Pentapetalae</taxon>
        <taxon>asterids</taxon>
        <taxon>lamiids</taxon>
        <taxon>Boraginales</taxon>
        <taxon>Boraginaceae</taxon>
        <taxon>Boraginoideae</taxon>
        <taxon>Lithospermeae</taxon>
        <taxon>Lithospermum</taxon>
    </lineage>
</organism>
<gene>
    <name evidence="1" type="ORF">LIER_05700</name>
</gene>
<proteinExistence type="predicted"/>
<accession>A0AAV3P1F3</accession>
<comment type="caution">
    <text evidence="1">The sequence shown here is derived from an EMBL/GenBank/DDBJ whole genome shotgun (WGS) entry which is preliminary data.</text>
</comment>
<keyword evidence="2" id="KW-1185">Reference proteome</keyword>
<dbReference type="AlphaFoldDB" id="A0AAV3P1F3"/>
<name>A0AAV3P1F3_LITER</name>